<reference evidence="1" key="1">
    <citation type="journal article" date="2019" name="MBio">
        <title>Virus Genomes from Deep Sea Sediments Expand the Ocean Megavirome and Support Independent Origins of Viral Gigantism.</title>
        <authorList>
            <person name="Backstrom D."/>
            <person name="Yutin N."/>
            <person name="Jorgensen S.L."/>
            <person name="Dharamshi J."/>
            <person name="Homa F."/>
            <person name="Zaremba-Niedwiedzka K."/>
            <person name="Spang A."/>
            <person name="Wolf Y.I."/>
            <person name="Koonin E.V."/>
            <person name="Ettema T.J."/>
        </authorList>
    </citation>
    <scope>NUCLEOTIDE SEQUENCE</scope>
</reference>
<organism evidence="1">
    <name type="scientific">Pithovirus LCPAC406</name>
    <dbReference type="NCBI Taxonomy" id="2506599"/>
    <lineage>
        <taxon>Viruses</taxon>
        <taxon>Pithoviruses</taxon>
    </lineage>
</organism>
<name>A0A481ZG29_9VIRU</name>
<evidence type="ECO:0000313" key="1">
    <source>
        <dbReference type="EMBL" id="QBK93840.1"/>
    </source>
</evidence>
<gene>
    <name evidence="1" type="ORF">LCPAC406_01540</name>
</gene>
<protein>
    <submittedName>
        <fullName evidence="1">Uncharacterized protein</fullName>
    </submittedName>
</protein>
<proteinExistence type="predicted"/>
<accession>A0A481ZG29</accession>
<dbReference type="EMBL" id="MK500606">
    <property type="protein sequence ID" value="QBK93840.1"/>
    <property type="molecule type" value="Genomic_DNA"/>
</dbReference>
<sequence length="144" mass="16852">MLKLDIRINSNYSDNNALEEYYLRKWDIFAVWRFPDVRFFDDLVWINDIIQATNPQGSIYEIYRSRGLSWSPPFIEFEGNIAVATYKLLTHSSEGSGITSSYISNDLVNCILIKEKEVWKMREVVFHCTFKYHLGYGGFPKCAT</sequence>